<sequence length="72" mass="8418">MAMKVDTFPEYHLREEALVDYLKKEFPDHVNDISVTAQKSGTSYQLTIPELLTSAQRDYITEHVRYEPDTIE</sequence>
<dbReference type="AlphaFoldDB" id="A0A9P5H1V9"/>
<reference evidence="1" key="1">
    <citation type="submission" date="2020-03" db="EMBL/GenBank/DDBJ databases">
        <title>Draft Genome Sequence of Cylindrodendrum hubeiense.</title>
        <authorList>
            <person name="Buettner E."/>
            <person name="Kellner H."/>
        </authorList>
    </citation>
    <scope>NUCLEOTIDE SEQUENCE</scope>
    <source>
        <strain evidence="1">IHI 201604</strain>
    </source>
</reference>
<dbReference type="Proteomes" id="UP000722485">
    <property type="component" value="Unassembled WGS sequence"/>
</dbReference>
<accession>A0A9P5H1V9</accession>
<evidence type="ECO:0000313" key="1">
    <source>
        <dbReference type="EMBL" id="KAF7544088.1"/>
    </source>
</evidence>
<dbReference type="EMBL" id="JAANBB010000323">
    <property type="protein sequence ID" value="KAF7544088.1"/>
    <property type="molecule type" value="Genomic_DNA"/>
</dbReference>
<proteinExistence type="predicted"/>
<evidence type="ECO:0000313" key="2">
    <source>
        <dbReference type="Proteomes" id="UP000722485"/>
    </source>
</evidence>
<dbReference type="OrthoDB" id="10326772at2759"/>
<name>A0A9P5H1V9_9HYPO</name>
<comment type="caution">
    <text evidence="1">The sequence shown here is derived from an EMBL/GenBank/DDBJ whole genome shotgun (WGS) entry which is preliminary data.</text>
</comment>
<gene>
    <name evidence="1" type="ORF">G7Z17_g10226</name>
</gene>
<organism evidence="1 2">
    <name type="scientific">Cylindrodendrum hubeiense</name>
    <dbReference type="NCBI Taxonomy" id="595255"/>
    <lineage>
        <taxon>Eukaryota</taxon>
        <taxon>Fungi</taxon>
        <taxon>Dikarya</taxon>
        <taxon>Ascomycota</taxon>
        <taxon>Pezizomycotina</taxon>
        <taxon>Sordariomycetes</taxon>
        <taxon>Hypocreomycetidae</taxon>
        <taxon>Hypocreales</taxon>
        <taxon>Nectriaceae</taxon>
        <taxon>Cylindrodendrum</taxon>
    </lineage>
</organism>
<keyword evidence="2" id="KW-1185">Reference proteome</keyword>
<protein>
    <submittedName>
        <fullName evidence="1">Uncharacterized protein</fullName>
    </submittedName>
</protein>